<feature type="transmembrane region" description="Helical" evidence="5">
    <location>
        <begin position="126"/>
        <end position="150"/>
    </location>
</feature>
<feature type="transmembrane region" description="Helical" evidence="5">
    <location>
        <begin position="157"/>
        <end position="177"/>
    </location>
</feature>
<feature type="transmembrane region" description="Helical" evidence="5">
    <location>
        <begin position="54"/>
        <end position="74"/>
    </location>
</feature>
<accession>A0A7J3Z7Q7</accession>
<dbReference type="InterPro" id="IPR013525">
    <property type="entry name" value="ABC2_TM"/>
</dbReference>
<gene>
    <name evidence="7" type="ORF">ENM66_05110</name>
</gene>
<dbReference type="InterPro" id="IPR051784">
    <property type="entry name" value="Nod_factor_ABC_transporter"/>
</dbReference>
<evidence type="ECO:0000256" key="3">
    <source>
        <dbReference type="ARBA" id="ARBA00022989"/>
    </source>
</evidence>
<keyword evidence="3 5" id="KW-1133">Transmembrane helix</keyword>
<dbReference type="GO" id="GO:0140359">
    <property type="term" value="F:ABC-type transporter activity"/>
    <property type="evidence" value="ECO:0007669"/>
    <property type="project" value="InterPro"/>
</dbReference>
<dbReference type="PANTHER" id="PTHR43229">
    <property type="entry name" value="NODULATION PROTEIN J"/>
    <property type="match status" value="1"/>
</dbReference>
<feature type="transmembrane region" description="Helical" evidence="5">
    <location>
        <begin position="94"/>
        <end position="120"/>
    </location>
</feature>
<feature type="transmembrane region" description="Helical" evidence="5">
    <location>
        <begin position="214"/>
        <end position="236"/>
    </location>
</feature>
<comment type="subcellular location">
    <subcellularLocation>
        <location evidence="1">Membrane</location>
        <topology evidence="1">Multi-pass membrane protein</topology>
    </subcellularLocation>
</comment>
<evidence type="ECO:0000313" key="7">
    <source>
        <dbReference type="EMBL" id="HHQ50711.1"/>
    </source>
</evidence>
<reference evidence="7" key="1">
    <citation type="journal article" date="2020" name="mSystems">
        <title>Genome- and Community-Level Interaction Insights into Carbon Utilization and Element Cycling Functions of Hydrothermarchaeota in Hydrothermal Sediment.</title>
        <authorList>
            <person name="Zhou Z."/>
            <person name="Liu Y."/>
            <person name="Xu W."/>
            <person name="Pan J."/>
            <person name="Luo Z.H."/>
            <person name="Li M."/>
        </authorList>
    </citation>
    <scope>NUCLEOTIDE SEQUENCE [LARGE SCALE GENOMIC DNA]</scope>
    <source>
        <strain evidence="7">SpSt-1105</strain>
    </source>
</reference>
<feature type="transmembrane region" description="Helical" evidence="5">
    <location>
        <begin position="21"/>
        <end position="42"/>
    </location>
</feature>
<dbReference type="Pfam" id="PF01061">
    <property type="entry name" value="ABC2_membrane"/>
    <property type="match status" value="1"/>
</dbReference>
<keyword evidence="4 5" id="KW-0472">Membrane</keyword>
<dbReference type="GO" id="GO:0016020">
    <property type="term" value="C:membrane"/>
    <property type="evidence" value="ECO:0007669"/>
    <property type="project" value="UniProtKB-SubCell"/>
</dbReference>
<evidence type="ECO:0000256" key="5">
    <source>
        <dbReference type="SAM" id="Phobius"/>
    </source>
</evidence>
<evidence type="ECO:0000256" key="4">
    <source>
        <dbReference type="ARBA" id="ARBA00023136"/>
    </source>
</evidence>
<dbReference type="PANTHER" id="PTHR43229:SF3">
    <property type="entry name" value="ABC-TYPE MULTIDRUG TRANSPORT SYSTEM, PERMEASE COMPONENT"/>
    <property type="match status" value="1"/>
</dbReference>
<proteinExistence type="predicted"/>
<dbReference type="EMBL" id="DRYQ01000076">
    <property type="protein sequence ID" value="HHQ50711.1"/>
    <property type="molecule type" value="Genomic_DNA"/>
</dbReference>
<name>A0A7J3Z7Q7_9CREN</name>
<organism evidence="7">
    <name type="scientific">Ignisphaera aggregans</name>
    <dbReference type="NCBI Taxonomy" id="334771"/>
    <lineage>
        <taxon>Archaea</taxon>
        <taxon>Thermoproteota</taxon>
        <taxon>Thermoprotei</taxon>
        <taxon>Desulfurococcales</taxon>
        <taxon>Desulfurococcaceae</taxon>
        <taxon>Ignisphaera</taxon>
    </lineage>
</organism>
<dbReference type="AlphaFoldDB" id="A0A7J3Z7Q7"/>
<comment type="caution">
    <text evidence="7">The sequence shown here is derived from an EMBL/GenBank/DDBJ whole genome shotgun (WGS) entry which is preliminary data.</text>
</comment>
<evidence type="ECO:0000259" key="6">
    <source>
        <dbReference type="Pfam" id="PF01061"/>
    </source>
</evidence>
<evidence type="ECO:0000256" key="1">
    <source>
        <dbReference type="ARBA" id="ARBA00004141"/>
    </source>
</evidence>
<evidence type="ECO:0000256" key="2">
    <source>
        <dbReference type="ARBA" id="ARBA00022692"/>
    </source>
</evidence>
<keyword evidence="2 5" id="KW-0812">Transmembrane</keyword>
<protein>
    <submittedName>
        <fullName evidence="7">ABC transporter permease</fullName>
    </submittedName>
</protein>
<feature type="domain" description="ABC-2 type transporter transmembrane" evidence="6">
    <location>
        <begin position="21"/>
        <end position="193"/>
    </location>
</feature>
<sequence>MRALWRVLGVALFYTAWIKRQWMWIVQSIMSTVGIVMLAYGWGGHDIVKTAIPVYIIITTWSFGANLVAQMVGYDRVSREWERMVASQLTLFEYFTGIVLGALPFVLPSIALLVPIATAWGFGLKLITIALLLSPLSMALGTFLSLSIVLRIRNPMNISAVTNPLVTATTFLPPVLYPPTVLPEPLRSISIAVPPVALAEITKALSIGVSTTPIHISIASVIAWLVTTGIATLRVLKWGLE</sequence>